<keyword evidence="2" id="KW-1185">Reference proteome</keyword>
<dbReference type="Proteomes" id="UP000279089">
    <property type="component" value="Unassembled WGS sequence"/>
</dbReference>
<protein>
    <submittedName>
        <fullName evidence="1">Uncharacterized protein</fullName>
    </submittedName>
</protein>
<gene>
    <name evidence="1" type="ORF">EG028_15575</name>
</gene>
<dbReference type="OrthoDB" id="677886at2"/>
<comment type="caution">
    <text evidence="1">The sequence shown here is derived from an EMBL/GenBank/DDBJ whole genome shotgun (WGS) entry which is preliminary data.</text>
</comment>
<sequence>MSPFSVTISDQLYEVTPYVKGYGISFHVDTPGSRISFELDEEDNLRAITSGEPVDAALVEQLAAAIVQHFA</sequence>
<name>A0A3N4M9R0_9BACT</name>
<dbReference type="EMBL" id="RMBX01000008">
    <property type="protein sequence ID" value="RPD40075.1"/>
    <property type="molecule type" value="Genomic_DNA"/>
</dbReference>
<reference evidence="2" key="1">
    <citation type="submission" date="2018-11" db="EMBL/GenBank/DDBJ databases">
        <title>Chitinophaga lutea sp.nov., isolate from arsenic contaminated soil.</title>
        <authorList>
            <person name="Zong Y."/>
        </authorList>
    </citation>
    <scope>NUCLEOTIDE SEQUENCE [LARGE SCALE GENOMIC DNA]</scope>
    <source>
        <strain evidence="2">YLT18</strain>
    </source>
</reference>
<evidence type="ECO:0000313" key="2">
    <source>
        <dbReference type="Proteomes" id="UP000279089"/>
    </source>
</evidence>
<evidence type="ECO:0000313" key="1">
    <source>
        <dbReference type="EMBL" id="RPD40075.1"/>
    </source>
</evidence>
<dbReference type="RefSeq" id="WP_120517449.1">
    <property type="nucleotide sequence ID" value="NZ_QXZY01000009.1"/>
</dbReference>
<accession>A0A3N4M9R0</accession>
<proteinExistence type="predicted"/>
<dbReference type="AlphaFoldDB" id="A0A3N4M9R0"/>
<organism evidence="1 2">
    <name type="scientific">Chitinophaga barathri</name>
    <dbReference type="NCBI Taxonomy" id="1647451"/>
    <lineage>
        <taxon>Bacteria</taxon>
        <taxon>Pseudomonadati</taxon>
        <taxon>Bacteroidota</taxon>
        <taxon>Chitinophagia</taxon>
        <taxon>Chitinophagales</taxon>
        <taxon>Chitinophagaceae</taxon>
        <taxon>Chitinophaga</taxon>
    </lineage>
</organism>